<dbReference type="GO" id="GO:0005886">
    <property type="term" value="C:plasma membrane"/>
    <property type="evidence" value="ECO:0007669"/>
    <property type="project" value="TreeGrafter"/>
</dbReference>
<evidence type="ECO:0000256" key="1">
    <source>
        <dbReference type="ARBA" id="ARBA00004141"/>
    </source>
</evidence>
<evidence type="ECO:0000256" key="3">
    <source>
        <dbReference type="ARBA" id="ARBA00022692"/>
    </source>
</evidence>
<name>A0A9P6U8S0_9FUNG</name>
<evidence type="ECO:0000256" key="4">
    <source>
        <dbReference type="ARBA" id="ARBA00022989"/>
    </source>
</evidence>
<gene>
    <name evidence="10" type="ORF">DFQ27_000589</name>
</gene>
<comment type="similarity">
    <text evidence="2">Belongs to the TMEM198 family.</text>
</comment>
<dbReference type="Pfam" id="PF13886">
    <property type="entry name" value="TM7S3_TM198"/>
    <property type="match status" value="1"/>
</dbReference>
<keyword evidence="11" id="KW-1185">Reference proteome</keyword>
<keyword evidence="5 8" id="KW-0472">Membrane</keyword>
<evidence type="ECO:0000256" key="6">
    <source>
        <dbReference type="ARBA" id="ARBA00049737"/>
    </source>
</evidence>
<organism evidence="10 11">
    <name type="scientific">Actinomortierella ambigua</name>
    <dbReference type="NCBI Taxonomy" id="1343610"/>
    <lineage>
        <taxon>Eukaryota</taxon>
        <taxon>Fungi</taxon>
        <taxon>Fungi incertae sedis</taxon>
        <taxon>Mucoromycota</taxon>
        <taxon>Mortierellomycotina</taxon>
        <taxon>Mortierellomycetes</taxon>
        <taxon>Mortierellales</taxon>
        <taxon>Mortierellaceae</taxon>
        <taxon>Actinomortierella</taxon>
    </lineage>
</organism>
<evidence type="ECO:0000256" key="2">
    <source>
        <dbReference type="ARBA" id="ARBA00006244"/>
    </source>
</evidence>
<keyword evidence="3 8" id="KW-0812">Transmembrane</keyword>
<dbReference type="OrthoDB" id="102260at2759"/>
<feature type="transmembrane region" description="Helical" evidence="8">
    <location>
        <begin position="147"/>
        <end position="168"/>
    </location>
</feature>
<feature type="domain" description="TM7S3/TM198-like" evidence="9">
    <location>
        <begin position="1"/>
        <end position="168"/>
    </location>
</feature>
<accession>A0A9P6U8S0</accession>
<evidence type="ECO:0000256" key="5">
    <source>
        <dbReference type="ARBA" id="ARBA00023136"/>
    </source>
</evidence>
<feature type="transmembrane region" description="Helical" evidence="8">
    <location>
        <begin position="81"/>
        <end position="98"/>
    </location>
</feature>
<dbReference type="Proteomes" id="UP000807716">
    <property type="component" value="Unassembled WGS sequence"/>
</dbReference>
<comment type="caution">
    <text evidence="10">The sequence shown here is derived from an EMBL/GenBank/DDBJ whole genome shotgun (WGS) entry which is preliminary data.</text>
</comment>
<dbReference type="InterPro" id="IPR025256">
    <property type="entry name" value="TM7S3/TM198-like_dom"/>
</dbReference>
<feature type="transmembrane region" description="Helical" evidence="8">
    <location>
        <begin position="56"/>
        <end position="74"/>
    </location>
</feature>
<feature type="transmembrane region" description="Helical" evidence="8">
    <location>
        <begin position="104"/>
        <end position="126"/>
    </location>
</feature>
<evidence type="ECO:0000256" key="8">
    <source>
        <dbReference type="SAM" id="Phobius"/>
    </source>
</evidence>
<evidence type="ECO:0000256" key="7">
    <source>
        <dbReference type="SAM" id="MobiDB-lite"/>
    </source>
</evidence>
<feature type="region of interest" description="Disordered" evidence="7">
    <location>
        <begin position="363"/>
        <end position="398"/>
    </location>
</feature>
<evidence type="ECO:0000313" key="10">
    <source>
        <dbReference type="EMBL" id="KAG0265510.1"/>
    </source>
</evidence>
<evidence type="ECO:0000313" key="11">
    <source>
        <dbReference type="Proteomes" id="UP000807716"/>
    </source>
</evidence>
<feature type="transmembrane region" description="Helical" evidence="8">
    <location>
        <begin position="31"/>
        <end position="50"/>
    </location>
</feature>
<feature type="compositionally biased region" description="Polar residues" evidence="7">
    <location>
        <begin position="378"/>
        <end position="390"/>
    </location>
</feature>
<dbReference type="EMBL" id="JAAAJB010000115">
    <property type="protein sequence ID" value="KAG0265510.1"/>
    <property type="molecule type" value="Genomic_DNA"/>
</dbReference>
<dbReference type="AlphaFoldDB" id="A0A9P6U8S0"/>
<evidence type="ECO:0000259" key="9">
    <source>
        <dbReference type="Pfam" id="PF13886"/>
    </source>
</evidence>
<sequence length="417" mass="45211">MLFAGFIIWSSTVVMIMLIVDINSGTYQSSGLYFGIWLAVGLVGAIVSFYLWHVGIILTGAYASFVVVAVIFTAANLTNYVVRYTILAVVVVAGGILTRKYERMAVILATSFGGSYCFFFGLDMFVQTGFRSTMHVILSQSKDRFHPIPGTWVMIALVPVLAIIGIIYELHRHEEPVAGWWFGEGARPLPPLPGEKRRKCCGFVMSSPAPKKIDAETQDAEANHSRSSGGVGGDNSGMDRQKEGRFCGLFQKKAAKAPSTLTSASATTLTANTKAQVSTAHQDIKVSAKIAISSTTGDESVPPAPPKPATPKIPLKQRWRNCVGTLCCAPSMKQDATKQKKDKRVTVAVPEMTNMTEARVRVTTHPAGEKQPDVIPDSSASKPSASNVQSGPGHIGKHKVVIQKHVREYSLEIEDKW</sequence>
<proteinExistence type="inferred from homology"/>
<protein>
    <recommendedName>
        <fullName evidence="6">Transmembrane protein 198</fullName>
    </recommendedName>
</protein>
<feature type="transmembrane region" description="Helical" evidence="8">
    <location>
        <begin position="6"/>
        <end position="24"/>
    </location>
</feature>
<dbReference type="InterPro" id="IPR040236">
    <property type="entry name" value="TMEM198"/>
</dbReference>
<dbReference type="PANTHER" id="PTHR31247">
    <property type="entry name" value="TRANSMEMBRANE PROTEIN 198 FAMILY MEMBER"/>
    <property type="match status" value="1"/>
</dbReference>
<comment type="subcellular location">
    <subcellularLocation>
        <location evidence="1">Membrane</location>
        <topology evidence="1">Multi-pass membrane protein</topology>
    </subcellularLocation>
</comment>
<keyword evidence="4 8" id="KW-1133">Transmembrane helix</keyword>
<reference evidence="10" key="1">
    <citation type="journal article" date="2020" name="Fungal Divers.">
        <title>Resolving the Mortierellaceae phylogeny through synthesis of multi-gene phylogenetics and phylogenomics.</title>
        <authorList>
            <person name="Vandepol N."/>
            <person name="Liber J."/>
            <person name="Desiro A."/>
            <person name="Na H."/>
            <person name="Kennedy M."/>
            <person name="Barry K."/>
            <person name="Grigoriev I.V."/>
            <person name="Miller A.N."/>
            <person name="O'Donnell K."/>
            <person name="Stajich J.E."/>
            <person name="Bonito G."/>
        </authorList>
    </citation>
    <scope>NUCLEOTIDE SEQUENCE</scope>
    <source>
        <strain evidence="10">BC1065</strain>
    </source>
</reference>
<dbReference type="PANTHER" id="PTHR31247:SF5">
    <property type="entry name" value="DUF4203 DOMAIN-CONTAINING PROTEIN"/>
    <property type="match status" value="1"/>
</dbReference>
<feature type="region of interest" description="Disordered" evidence="7">
    <location>
        <begin position="213"/>
        <end position="238"/>
    </location>
</feature>